<proteinExistence type="predicted"/>
<dbReference type="EMBL" id="SRLO01000060">
    <property type="protein sequence ID" value="TNN79846.1"/>
    <property type="molecule type" value="Genomic_DNA"/>
</dbReference>
<accession>A0A4Z2IPQ0</accession>
<organism evidence="1 2">
    <name type="scientific">Liparis tanakae</name>
    <name type="common">Tanaka's snailfish</name>
    <dbReference type="NCBI Taxonomy" id="230148"/>
    <lineage>
        <taxon>Eukaryota</taxon>
        <taxon>Metazoa</taxon>
        <taxon>Chordata</taxon>
        <taxon>Craniata</taxon>
        <taxon>Vertebrata</taxon>
        <taxon>Euteleostomi</taxon>
        <taxon>Actinopterygii</taxon>
        <taxon>Neopterygii</taxon>
        <taxon>Teleostei</taxon>
        <taxon>Neoteleostei</taxon>
        <taxon>Acanthomorphata</taxon>
        <taxon>Eupercaria</taxon>
        <taxon>Perciformes</taxon>
        <taxon>Cottioidei</taxon>
        <taxon>Cottales</taxon>
        <taxon>Liparidae</taxon>
        <taxon>Liparis</taxon>
    </lineage>
</organism>
<keyword evidence="2" id="KW-1185">Reference proteome</keyword>
<name>A0A4Z2IPQ0_9TELE</name>
<evidence type="ECO:0000313" key="2">
    <source>
        <dbReference type="Proteomes" id="UP000314294"/>
    </source>
</evidence>
<reference evidence="1 2" key="1">
    <citation type="submission" date="2019-03" db="EMBL/GenBank/DDBJ databases">
        <title>First draft genome of Liparis tanakae, snailfish: a comprehensive survey of snailfish specific genes.</title>
        <authorList>
            <person name="Kim W."/>
            <person name="Song I."/>
            <person name="Jeong J.-H."/>
            <person name="Kim D."/>
            <person name="Kim S."/>
            <person name="Ryu S."/>
            <person name="Song J.Y."/>
            <person name="Lee S.K."/>
        </authorList>
    </citation>
    <scope>NUCLEOTIDE SEQUENCE [LARGE SCALE GENOMIC DNA]</scope>
    <source>
        <tissue evidence="1">Muscle</tissue>
    </source>
</reference>
<gene>
    <name evidence="1" type="ORF">EYF80_009883</name>
</gene>
<dbReference type="Proteomes" id="UP000314294">
    <property type="component" value="Unassembled WGS sequence"/>
</dbReference>
<protein>
    <submittedName>
        <fullName evidence="1">Uncharacterized protein</fullName>
    </submittedName>
</protein>
<evidence type="ECO:0000313" key="1">
    <source>
        <dbReference type="EMBL" id="TNN79846.1"/>
    </source>
</evidence>
<dbReference type="AlphaFoldDB" id="A0A4Z2IPQ0"/>
<sequence length="63" mass="6921">MSSSPLSSRVQWVLGPSPSTRVCLQDILFSDTQACCCLSALNDREIILQSQAPISGKYRAFPF</sequence>
<comment type="caution">
    <text evidence="1">The sequence shown here is derived from an EMBL/GenBank/DDBJ whole genome shotgun (WGS) entry which is preliminary data.</text>
</comment>